<accession>A0AAD7HF58</accession>
<evidence type="ECO:0000313" key="1">
    <source>
        <dbReference type="EMBL" id="KAJ7719384.1"/>
    </source>
</evidence>
<keyword evidence="2" id="KW-1185">Reference proteome</keyword>
<gene>
    <name evidence="1" type="ORF">B0H16DRAFT_1474965</name>
</gene>
<sequence length="184" mass="20525">MDDNAVPMLSALTYQSDFFLGPEACSVDRRFIVREYIDPEGRAQVSKIIGEVIAVEPLGRHRQLLVLKKPNLGPLFHDDFAYTLQTLDDVLSVNRTDTARLIFGIVPWCQRGIVFLNVDEDTVTTGAVNSPAAMGVGTVVSCDVSMIHLDCLTRFGTGSPSILWRRYQSFKLNGDHIVQVFHQE</sequence>
<reference evidence="1" key="1">
    <citation type="submission" date="2023-03" db="EMBL/GenBank/DDBJ databases">
        <title>Massive genome expansion in bonnet fungi (Mycena s.s.) driven by repeated elements and novel gene families across ecological guilds.</title>
        <authorList>
            <consortium name="Lawrence Berkeley National Laboratory"/>
            <person name="Harder C.B."/>
            <person name="Miyauchi S."/>
            <person name="Viragh M."/>
            <person name="Kuo A."/>
            <person name="Thoen E."/>
            <person name="Andreopoulos B."/>
            <person name="Lu D."/>
            <person name="Skrede I."/>
            <person name="Drula E."/>
            <person name="Henrissat B."/>
            <person name="Morin E."/>
            <person name="Kohler A."/>
            <person name="Barry K."/>
            <person name="LaButti K."/>
            <person name="Morin E."/>
            <person name="Salamov A."/>
            <person name="Lipzen A."/>
            <person name="Mereny Z."/>
            <person name="Hegedus B."/>
            <person name="Baldrian P."/>
            <person name="Stursova M."/>
            <person name="Weitz H."/>
            <person name="Taylor A."/>
            <person name="Grigoriev I.V."/>
            <person name="Nagy L.G."/>
            <person name="Martin F."/>
            <person name="Kauserud H."/>
        </authorList>
    </citation>
    <scope>NUCLEOTIDE SEQUENCE</scope>
    <source>
        <strain evidence="1">CBHHK182m</strain>
    </source>
</reference>
<organism evidence="1 2">
    <name type="scientific">Mycena metata</name>
    <dbReference type="NCBI Taxonomy" id="1033252"/>
    <lineage>
        <taxon>Eukaryota</taxon>
        <taxon>Fungi</taxon>
        <taxon>Dikarya</taxon>
        <taxon>Basidiomycota</taxon>
        <taxon>Agaricomycotina</taxon>
        <taxon>Agaricomycetes</taxon>
        <taxon>Agaricomycetidae</taxon>
        <taxon>Agaricales</taxon>
        <taxon>Marasmiineae</taxon>
        <taxon>Mycenaceae</taxon>
        <taxon>Mycena</taxon>
    </lineage>
</organism>
<protein>
    <submittedName>
        <fullName evidence="1">Uncharacterized protein</fullName>
    </submittedName>
</protein>
<proteinExistence type="predicted"/>
<evidence type="ECO:0000313" key="2">
    <source>
        <dbReference type="Proteomes" id="UP001215598"/>
    </source>
</evidence>
<name>A0AAD7HF58_9AGAR</name>
<comment type="caution">
    <text evidence="1">The sequence shown here is derived from an EMBL/GenBank/DDBJ whole genome shotgun (WGS) entry which is preliminary data.</text>
</comment>
<dbReference type="EMBL" id="JARKIB010000253">
    <property type="protein sequence ID" value="KAJ7719384.1"/>
    <property type="molecule type" value="Genomic_DNA"/>
</dbReference>
<dbReference type="AlphaFoldDB" id="A0AAD7HF58"/>
<dbReference type="Proteomes" id="UP001215598">
    <property type="component" value="Unassembled WGS sequence"/>
</dbReference>